<gene>
    <name evidence="1" type="ORF">QJS04_geneDACA022873</name>
</gene>
<comment type="caution">
    <text evidence="1">The sequence shown here is derived from an EMBL/GenBank/DDBJ whole genome shotgun (WGS) entry which is preliminary data.</text>
</comment>
<organism evidence="1 2">
    <name type="scientific">Acorus gramineus</name>
    <name type="common">Dwarf sweet flag</name>
    <dbReference type="NCBI Taxonomy" id="55184"/>
    <lineage>
        <taxon>Eukaryota</taxon>
        <taxon>Viridiplantae</taxon>
        <taxon>Streptophyta</taxon>
        <taxon>Embryophyta</taxon>
        <taxon>Tracheophyta</taxon>
        <taxon>Spermatophyta</taxon>
        <taxon>Magnoliopsida</taxon>
        <taxon>Liliopsida</taxon>
        <taxon>Acoraceae</taxon>
        <taxon>Acorus</taxon>
    </lineage>
</organism>
<dbReference type="EMBL" id="JAUJYN010000006">
    <property type="protein sequence ID" value="KAK1269811.1"/>
    <property type="molecule type" value="Genomic_DNA"/>
</dbReference>
<evidence type="ECO:0000313" key="2">
    <source>
        <dbReference type="Proteomes" id="UP001179952"/>
    </source>
</evidence>
<dbReference type="AlphaFoldDB" id="A0AAV9B159"/>
<dbReference type="Proteomes" id="UP001179952">
    <property type="component" value="Unassembled WGS sequence"/>
</dbReference>
<protein>
    <submittedName>
        <fullName evidence="1">Uncharacterized protein</fullName>
    </submittedName>
</protein>
<reference evidence="1" key="1">
    <citation type="journal article" date="2023" name="Nat. Commun.">
        <title>Diploid and tetraploid genomes of Acorus and the evolution of monocots.</title>
        <authorList>
            <person name="Ma L."/>
            <person name="Liu K.W."/>
            <person name="Li Z."/>
            <person name="Hsiao Y.Y."/>
            <person name="Qi Y."/>
            <person name="Fu T."/>
            <person name="Tang G.D."/>
            <person name="Zhang D."/>
            <person name="Sun W.H."/>
            <person name="Liu D.K."/>
            <person name="Li Y."/>
            <person name="Chen G.Z."/>
            <person name="Liu X.D."/>
            <person name="Liao X.Y."/>
            <person name="Jiang Y.T."/>
            <person name="Yu X."/>
            <person name="Hao Y."/>
            <person name="Huang J."/>
            <person name="Zhao X.W."/>
            <person name="Ke S."/>
            <person name="Chen Y.Y."/>
            <person name="Wu W.L."/>
            <person name="Hsu J.L."/>
            <person name="Lin Y.F."/>
            <person name="Huang M.D."/>
            <person name="Li C.Y."/>
            <person name="Huang L."/>
            <person name="Wang Z.W."/>
            <person name="Zhao X."/>
            <person name="Zhong W.Y."/>
            <person name="Peng D.H."/>
            <person name="Ahmad S."/>
            <person name="Lan S."/>
            <person name="Zhang J.S."/>
            <person name="Tsai W.C."/>
            <person name="Van de Peer Y."/>
            <person name="Liu Z.J."/>
        </authorList>
    </citation>
    <scope>NUCLEOTIDE SEQUENCE</scope>
    <source>
        <strain evidence="1">SCP</strain>
    </source>
</reference>
<sequence length="49" mass="5459">MCKRPPFHGNPLCKEPNMERSNIDKEGNIRHVRVGGGEMCGFEVTCIGN</sequence>
<evidence type="ECO:0000313" key="1">
    <source>
        <dbReference type="EMBL" id="KAK1269811.1"/>
    </source>
</evidence>
<accession>A0AAV9B159</accession>
<keyword evidence="2" id="KW-1185">Reference proteome</keyword>
<proteinExistence type="predicted"/>
<name>A0AAV9B159_ACOGR</name>
<reference evidence="1" key="2">
    <citation type="submission" date="2023-06" db="EMBL/GenBank/DDBJ databases">
        <authorList>
            <person name="Ma L."/>
            <person name="Liu K.-W."/>
            <person name="Li Z."/>
            <person name="Hsiao Y.-Y."/>
            <person name="Qi Y."/>
            <person name="Fu T."/>
            <person name="Tang G."/>
            <person name="Zhang D."/>
            <person name="Sun W.-H."/>
            <person name="Liu D.-K."/>
            <person name="Li Y."/>
            <person name="Chen G.-Z."/>
            <person name="Liu X.-D."/>
            <person name="Liao X.-Y."/>
            <person name="Jiang Y.-T."/>
            <person name="Yu X."/>
            <person name="Hao Y."/>
            <person name="Huang J."/>
            <person name="Zhao X.-W."/>
            <person name="Ke S."/>
            <person name="Chen Y.-Y."/>
            <person name="Wu W.-L."/>
            <person name="Hsu J.-L."/>
            <person name="Lin Y.-F."/>
            <person name="Huang M.-D."/>
            <person name="Li C.-Y."/>
            <person name="Huang L."/>
            <person name="Wang Z.-W."/>
            <person name="Zhao X."/>
            <person name="Zhong W.-Y."/>
            <person name="Peng D.-H."/>
            <person name="Ahmad S."/>
            <person name="Lan S."/>
            <person name="Zhang J.-S."/>
            <person name="Tsai W.-C."/>
            <person name="Van De Peer Y."/>
            <person name="Liu Z.-J."/>
        </authorList>
    </citation>
    <scope>NUCLEOTIDE SEQUENCE</scope>
    <source>
        <strain evidence="1">SCP</strain>
        <tissue evidence="1">Leaves</tissue>
    </source>
</reference>